<feature type="non-terminal residue" evidence="2">
    <location>
        <position position="118"/>
    </location>
</feature>
<dbReference type="Gene3D" id="3.40.50.300">
    <property type="entry name" value="P-loop containing nucleotide triphosphate hydrolases"/>
    <property type="match status" value="1"/>
</dbReference>
<dbReference type="InterPro" id="IPR027417">
    <property type="entry name" value="P-loop_NTPase"/>
</dbReference>
<dbReference type="AlphaFoldDB" id="A0A0F9HIK4"/>
<gene>
    <name evidence="2" type="ORF">LCGC14_2059570</name>
</gene>
<sequence>MTVEFQECLKSLRLPAVKDCFQKLADQARAQRYTYEQYLAEVLEREREERRRHRIERYLRASKLPLEKNLDSFDRSRLPAKVDAQLSLLLEGSFVDRAENVLAFGNPGSGKSHLLYAL</sequence>
<comment type="caution">
    <text evidence="2">The sequence shown here is derived from an EMBL/GenBank/DDBJ whole genome shotgun (WGS) entry which is preliminary data.</text>
</comment>
<dbReference type="Pfam" id="PF01695">
    <property type="entry name" value="IstB_IS21"/>
    <property type="match status" value="1"/>
</dbReference>
<protein>
    <recommendedName>
        <fullName evidence="1">IstB-like ATP-binding domain-containing protein</fullName>
    </recommendedName>
</protein>
<feature type="domain" description="IstB-like ATP-binding" evidence="1">
    <location>
        <begin position="9"/>
        <end position="118"/>
    </location>
</feature>
<evidence type="ECO:0000259" key="1">
    <source>
        <dbReference type="Pfam" id="PF01695"/>
    </source>
</evidence>
<dbReference type="SUPFAM" id="SSF52540">
    <property type="entry name" value="P-loop containing nucleoside triphosphate hydrolases"/>
    <property type="match status" value="1"/>
</dbReference>
<dbReference type="EMBL" id="LAZR01024488">
    <property type="protein sequence ID" value="KKL74972.1"/>
    <property type="molecule type" value="Genomic_DNA"/>
</dbReference>
<organism evidence="2">
    <name type="scientific">marine sediment metagenome</name>
    <dbReference type="NCBI Taxonomy" id="412755"/>
    <lineage>
        <taxon>unclassified sequences</taxon>
        <taxon>metagenomes</taxon>
        <taxon>ecological metagenomes</taxon>
    </lineage>
</organism>
<name>A0A0F9HIK4_9ZZZZ</name>
<accession>A0A0F9HIK4</accession>
<reference evidence="2" key="1">
    <citation type="journal article" date="2015" name="Nature">
        <title>Complex archaea that bridge the gap between prokaryotes and eukaryotes.</title>
        <authorList>
            <person name="Spang A."/>
            <person name="Saw J.H."/>
            <person name="Jorgensen S.L."/>
            <person name="Zaremba-Niedzwiedzka K."/>
            <person name="Martijn J."/>
            <person name="Lind A.E."/>
            <person name="van Eijk R."/>
            <person name="Schleper C."/>
            <person name="Guy L."/>
            <person name="Ettema T.J."/>
        </authorList>
    </citation>
    <scope>NUCLEOTIDE SEQUENCE</scope>
</reference>
<dbReference type="InterPro" id="IPR002611">
    <property type="entry name" value="IstB_ATP-bd"/>
</dbReference>
<evidence type="ECO:0000313" key="2">
    <source>
        <dbReference type="EMBL" id="KKL74972.1"/>
    </source>
</evidence>
<proteinExistence type="predicted"/>
<dbReference type="GO" id="GO:0005524">
    <property type="term" value="F:ATP binding"/>
    <property type="evidence" value="ECO:0007669"/>
    <property type="project" value="InterPro"/>
</dbReference>